<dbReference type="EMBL" id="LBRS01000004">
    <property type="protein sequence ID" value="KKQ01742.1"/>
    <property type="molecule type" value="Genomic_DNA"/>
</dbReference>
<dbReference type="PANTHER" id="PTHR46969">
    <property type="entry name" value="BIFUNCTIONAL PROTEIN HLDE"/>
    <property type="match status" value="1"/>
</dbReference>
<keyword evidence="1" id="KW-0808">Transferase</keyword>
<dbReference type="CDD" id="cd01172">
    <property type="entry name" value="RfaE_like"/>
    <property type="match status" value="1"/>
</dbReference>
<gene>
    <name evidence="4" type="ORF">US11_C0004G0012</name>
</gene>
<dbReference type="AlphaFoldDB" id="A0A0G0E8A5"/>
<evidence type="ECO:0000256" key="2">
    <source>
        <dbReference type="ARBA" id="ARBA00022777"/>
    </source>
</evidence>
<dbReference type="SUPFAM" id="SSF53613">
    <property type="entry name" value="Ribokinase-like"/>
    <property type="match status" value="1"/>
</dbReference>
<dbReference type="InterPro" id="IPR011913">
    <property type="entry name" value="RfaE_dom_I"/>
</dbReference>
<sequence>MEKSNEEIISAVNSFSQQKIIVLGDIILDQYFQCKVDRISPEAPVPVAVLQSVKNVLGGAANTAHNISSLDAECYLVGLTGEDNEGKILNTLLGRNIVTGILTKKDYQTIVKTRVVDGNHQLVRIDREVIMAIDKTTENILLQTIKKHIEKVKYIVVSDYAKGLFTKTFCRKIILLASENKIKICVDPKPGNYMNFIGSYLVKTNRKEAEIFLNKKIDHDYKNLILLMKTLKKRLKSTVVVITLGKDGIALLDENDTYRHFHNHKKEVFDVSGAGDTVIASLTLGLSSGLSTNEAVRLSNICAGIVVGKFGTAVPTIKEIIYELRV</sequence>
<proteinExistence type="predicted"/>
<dbReference type="PANTHER" id="PTHR46969:SF1">
    <property type="entry name" value="BIFUNCTIONAL PROTEIN HLDE"/>
    <property type="match status" value="1"/>
</dbReference>
<evidence type="ECO:0000313" key="5">
    <source>
        <dbReference type="Proteomes" id="UP000034344"/>
    </source>
</evidence>
<dbReference type="InterPro" id="IPR011611">
    <property type="entry name" value="PfkB_dom"/>
</dbReference>
<evidence type="ECO:0000256" key="1">
    <source>
        <dbReference type="ARBA" id="ARBA00022679"/>
    </source>
</evidence>
<reference evidence="4 5" key="1">
    <citation type="journal article" date="2015" name="Nature">
        <title>rRNA introns, odd ribosomes, and small enigmatic genomes across a large radiation of phyla.</title>
        <authorList>
            <person name="Brown C.T."/>
            <person name="Hug L.A."/>
            <person name="Thomas B.C."/>
            <person name="Sharon I."/>
            <person name="Castelle C.J."/>
            <person name="Singh A."/>
            <person name="Wilkins M.J."/>
            <person name="Williams K.H."/>
            <person name="Banfield J.F."/>
        </authorList>
    </citation>
    <scope>NUCLEOTIDE SEQUENCE [LARGE SCALE GENOMIC DNA]</scope>
</reference>
<dbReference type="GO" id="GO:0005829">
    <property type="term" value="C:cytosol"/>
    <property type="evidence" value="ECO:0007669"/>
    <property type="project" value="TreeGrafter"/>
</dbReference>
<dbReference type="GO" id="GO:0016773">
    <property type="term" value="F:phosphotransferase activity, alcohol group as acceptor"/>
    <property type="evidence" value="ECO:0007669"/>
    <property type="project" value="InterPro"/>
</dbReference>
<evidence type="ECO:0000259" key="3">
    <source>
        <dbReference type="Pfam" id="PF00294"/>
    </source>
</evidence>
<dbReference type="GO" id="GO:0033785">
    <property type="term" value="F:heptose 7-phosphate kinase activity"/>
    <property type="evidence" value="ECO:0007669"/>
    <property type="project" value="TreeGrafter"/>
</dbReference>
<protein>
    <submittedName>
        <fullName evidence="4">Putative ADP-heptose synthase</fullName>
    </submittedName>
</protein>
<comment type="caution">
    <text evidence="4">The sequence shown here is derived from an EMBL/GenBank/DDBJ whole genome shotgun (WGS) entry which is preliminary data.</text>
</comment>
<dbReference type="PATRIC" id="fig|1618480.3.peg.323"/>
<evidence type="ECO:0000313" key="4">
    <source>
        <dbReference type="EMBL" id="KKQ01742.1"/>
    </source>
</evidence>
<dbReference type="InterPro" id="IPR029056">
    <property type="entry name" value="Ribokinase-like"/>
</dbReference>
<dbReference type="Proteomes" id="UP000034344">
    <property type="component" value="Unassembled WGS sequence"/>
</dbReference>
<dbReference type="Gene3D" id="3.40.1190.20">
    <property type="match status" value="1"/>
</dbReference>
<dbReference type="GO" id="GO:0033786">
    <property type="term" value="F:heptose-1-phosphate adenylyltransferase activity"/>
    <property type="evidence" value="ECO:0007669"/>
    <property type="project" value="TreeGrafter"/>
</dbReference>
<dbReference type="Pfam" id="PF00294">
    <property type="entry name" value="PfkB"/>
    <property type="match status" value="1"/>
</dbReference>
<name>A0A0G0E8A5_9BACT</name>
<dbReference type="STRING" id="1618480.US11_C0004G0012"/>
<organism evidence="4 5">
    <name type="scientific">Candidatus Roizmanbacteria bacterium GW2011_GWA2_36_23</name>
    <dbReference type="NCBI Taxonomy" id="1618480"/>
    <lineage>
        <taxon>Bacteria</taxon>
        <taxon>Candidatus Roizmaniibacteriota</taxon>
    </lineage>
</organism>
<accession>A0A0G0E8A5</accession>
<keyword evidence="2" id="KW-0418">Kinase</keyword>
<feature type="domain" description="Carbohydrate kinase PfkB" evidence="3">
    <location>
        <begin position="18"/>
        <end position="315"/>
    </location>
</feature>